<sequence length="61" mass="7292">MKYKQLLDQIKELEAQVTLALETCSELDKLKYEKKELRHMQEVLPSMIRRIEAKARSKDNE</sequence>
<evidence type="ECO:0008006" key="4">
    <source>
        <dbReference type="Google" id="ProtNLM"/>
    </source>
</evidence>
<dbReference type="EMBL" id="CP053084">
    <property type="protein sequence ID" value="QJR28222.1"/>
    <property type="molecule type" value="Genomic_DNA"/>
</dbReference>
<feature type="coiled-coil region" evidence="1">
    <location>
        <begin position="3"/>
        <end position="30"/>
    </location>
</feature>
<organism evidence="2 3">
    <name type="scientific">Limnobacter profundi</name>
    <dbReference type="NCBI Taxonomy" id="2732163"/>
    <lineage>
        <taxon>Bacteria</taxon>
        <taxon>Pseudomonadati</taxon>
        <taxon>Pseudomonadota</taxon>
        <taxon>Betaproteobacteria</taxon>
        <taxon>Burkholderiales</taxon>
        <taxon>Burkholderiaceae</taxon>
        <taxon>Limnobacter</taxon>
    </lineage>
</organism>
<proteinExistence type="predicted"/>
<keyword evidence="1" id="KW-0175">Coiled coil</keyword>
<accession>A0ABX6N4E7</accession>
<gene>
    <name evidence="2" type="ORF">HKT17_00125</name>
</gene>
<dbReference type="RefSeq" id="WP_171096877.1">
    <property type="nucleotide sequence ID" value="NZ_CP053084.1"/>
</dbReference>
<evidence type="ECO:0000256" key="1">
    <source>
        <dbReference type="SAM" id="Coils"/>
    </source>
</evidence>
<protein>
    <recommendedName>
        <fullName evidence="4">DUF904 domain-containing protein</fullName>
    </recommendedName>
</protein>
<reference evidence="2 3" key="1">
    <citation type="submission" date="2020-05" db="EMBL/GenBank/DDBJ databases">
        <title>Compete genome of Limnobacter sp. SAORIC-580.</title>
        <authorList>
            <person name="Song J."/>
            <person name="Cho J.-C."/>
        </authorList>
    </citation>
    <scope>NUCLEOTIDE SEQUENCE [LARGE SCALE GENOMIC DNA]</scope>
    <source>
        <strain evidence="2 3">SAORIC-580</strain>
    </source>
</reference>
<evidence type="ECO:0000313" key="3">
    <source>
        <dbReference type="Proteomes" id="UP000501130"/>
    </source>
</evidence>
<name>A0ABX6N4E7_9BURK</name>
<evidence type="ECO:0000313" key="2">
    <source>
        <dbReference type="EMBL" id="QJR28222.1"/>
    </source>
</evidence>
<dbReference type="Proteomes" id="UP000501130">
    <property type="component" value="Chromosome"/>
</dbReference>
<keyword evidence="3" id="KW-1185">Reference proteome</keyword>